<evidence type="ECO:0000259" key="7">
    <source>
        <dbReference type="PROSITE" id="PS50850"/>
    </source>
</evidence>
<keyword evidence="9" id="KW-1185">Reference proteome</keyword>
<feature type="domain" description="Major facilitator superfamily (MFS) profile" evidence="7">
    <location>
        <begin position="17"/>
        <end position="412"/>
    </location>
</feature>
<keyword evidence="5 6" id="KW-0472">Membrane</keyword>
<proteinExistence type="predicted"/>
<feature type="transmembrane region" description="Helical" evidence="6">
    <location>
        <begin position="289"/>
        <end position="309"/>
    </location>
</feature>
<evidence type="ECO:0000256" key="5">
    <source>
        <dbReference type="ARBA" id="ARBA00023136"/>
    </source>
</evidence>
<comment type="caution">
    <text evidence="8">The sequence shown here is derived from an EMBL/GenBank/DDBJ whole genome shotgun (WGS) entry which is preliminary data.</text>
</comment>
<feature type="transmembrane region" description="Helical" evidence="6">
    <location>
        <begin position="113"/>
        <end position="135"/>
    </location>
</feature>
<feature type="transmembrane region" description="Helical" evidence="6">
    <location>
        <begin position="261"/>
        <end position="282"/>
    </location>
</feature>
<feature type="transmembrane region" description="Helical" evidence="6">
    <location>
        <begin position="82"/>
        <end position="101"/>
    </location>
</feature>
<sequence length="447" mass="47715">MSPRQVHNIGRRRAWAVWAVALSVYVLAVFHRSSLGVAGLLAADRFGISATELAAFTVLQLLVYAGMQVPVGVALDRFGSRRLIVTGLALMTVGQLAFAFVESFPAALLARAVIGAGDAMIFTSVLRLVTAWFLVRQAPVVTQLTGQVGQLGAIAAAGPLSYALHAWGWTPAFAAASSIGVVLMVVVVLVLKDSPYVSDGVVRIKLVALARSLRAVWGNPGTRLGLWSHFVSQFSVTVFSLLWGFPFLVRGEGLSTGQASTLLMAMTGWVVVSGLVLGWLVTRLPFYRSVIVLCVVATMALLWGVVLVRDTPAPMWLLVLLVFAMASGGPASMVGFDLARSFTPVEVSGRANGLVNIGGFSASLLTMGLVGLVLDLREPAGGTAYDLGDFRVAMCVQYLFWGIGAFQVVRYRRKALDHLARVHPGAIEQLRRGETFVHPGIGEREGV</sequence>
<dbReference type="InterPro" id="IPR036259">
    <property type="entry name" value="MFS_trans_sf"/>
</dbReference>
<accession>A0A930YKJ6</accession>
<feature type="transmembrane region" description="Helical" evidence="6">
    <location>
        <begin position="53"/>
        <end position="75"/>
    </location>
</feature>
<feature type="transmembrane region" description="Helical" evidence="6">
    <location>
        <begin position="351"/>
        <end position="370"/>
    </location>
</feature>
<dbReference type="AlphaFoldDB" id="A0A930YKJ6"/>
<feature type="transmembrane region" description="Helical" evidence="6">
    <location>
        <begin position="315"/>
        <end position="339"/>
    </location>
</feature>
<dbReference type="GO" id="GO:0022857">
    <property type="term" value="F:transmembrane transporter activity"/>
    <property type="evidence" value="ECO:0007669"/>
    <property type="project" value="InterPro"/>
</dbReference>
<dbReference type="InterPro" id="IPR011701">
    <property type="entry name" value="MFS"/>
</dbReference>
<evidence type="ECO:0000256" key="6">
    <source>
        <dbReference type="SAM" id="Phobius"/>
    </source>
</evidence>
<dbReference type="GO" id="GO:0005886">
    <property type="term" value="C:plasma membrane"/>
    <property type="evidence" value="ECO:0007669"/>
    <property type="project" value="UniProtKB-SubCell"/>
</dbReference>
<dbReference type="InterPro" id="IPR020846">
    <property type="entry name" value="MFS_dom"/>
</dbReference>
<evidence type="ECO:0000256" key="4">
    <source>
        <dbReference type="ARBA" id="ARBA00022989"/>
    </source>
</evidence>
<keyword evidence="4 6" id="KW-1133">Transmembrane helix</keyword>
<evidence type="ECO:0000313" key="8">
    <source>
        <dbReference type="EMBL" id="MBF4763680.1"/>
    </source>
</evidence>
<dbReference type="EMBL" id="JADKPN010000005">
    <property type="protein sequence ID" value="MBF4763680.1"/>
    <property type="molecule type" value="Genomic_DNA"/>
</dbReference>
<dbReference type="PANTHER" id="PTHR42718">
    <property type="entry name" value="MAJOR FACILITATOR SUPERFAMILY MULTIDRUG TRANSPORTER MFSC"/>
    <property type="match status" value="1"/>
</dbReference>
<organism evidence="8 9">
    <name type="scientific">Nocardioides islandensis</name>
    <dbReference type="NCBI Taxonomy" id="433663"/>
    <lineage>
        <taxon>Bacteria</taxon>
        <taxon>Bacillati</taxon>
        <taxon>Actinomycetota</taxon>
        <taxon>Actinomycetes</taxon>
        <taxon>Propionibacteriales</taxon>
        <taxon>Nocardioidaceae</taxon>
        <taxon>Nocardioides</taxon>
    </lineage>
</organism>
<reference evidence="8" key="1">
    <citation type="submission" date="2020-11" db="EMBL/GenBank/DDBJ databases">
        <title>Nocardioides sp. nov., isolated from Soil of Cynanchum wilfordii Hemsley rhizosphere.</title>
        <authorList>
            <person name="Lee J.-S."/>
            <person name="Suh M.K."/>
            <person name="Kim J.-S."/>
        </authorList>
    </citation>
    <scope>NUCLEOTIDE SEQUENCE</scope>
    <source>
        <strain evidence="8">KCTC 19275</strain>
    </source>
</reference>
<evidence type="ECO:0000256" key="1">
    <source>
        <dbReference type="ARBA" id="ARBA00004651"/>
    </source>
</evidence>
<dbReference type="Gene3D" id="1.20.1250.20">
    <property type="entry name" value="MFS general substrate transporter like domains"/>
    <property type="match status" value="2"/>
</dbReference>
<evidence type="ECO:0000313" key="9">
    <source>
        <dbReference type="Proteomes" id="UP000640489"/>
    </source>
</evidence>
<feature type="transmembrane region" description="Helical" evidence="6">
    <location>
        <begin position="230"/>
        <end position="249"/>
    </location>
</feature>
<comment type="subcellular location">
    <subcellularLocation>
        <location evidence="1">Cell membrane</location>
        <topology evidence="1">Multi-pass membrane protein</topology>
    </subcellularLocation>
</comment>
<evidence type="ECO:0000256" key="3">
    <source>
        <dbReference type="ARBA" id="ARBA00022692"/>
    </source>
</evidence>
<dbReference type="SUPFAM" id="SSF103473">
    <property type="entry name" value="MFS general substrate transporter"/>
    <property type="match status" value="1"/>
</dbReference>
<dbReference type="PANTHER" id="PTHR42718:SF9">
    <property type="entry name" value="MAJOR FACILITATOR SUPERFAMILY MULTIDRUG TRANSPORTER MFSC"/>
    <property type="match status" value="1"/>
</dbReference>
<dbReference type="Pfam" id="PF07690">
    <property type="entry name" value="MFS_1"/>
    <property type="match status" value="1"/>
</dbReference>
<feature type="transmembrane region" description="Helical" evidence="6">
    <location>
        <begin position="390"/>
        <end position="409"/>
    </location>
</feature>
<name>A0A930YKJ6_9ACTN</name>
<protein>
    <submittedName>
        <fullName evidence="8">MFS transporter</fullName>
    </submittedName>
</protein>
<feature type="transmembrane region" description="Helical" evidence="6">
    <location>
        <begin position="14"/>
        <end position="33"/>
    </location>
</feature>
<keyword evidence="2" id="KW-0813">Transport</keyword>
<dbReference type="RefSeq" id="WP_194706854.1">
    <property type="nucleotide sequence ID" value="NZ_JADKPN010000005.1"/>
</dbReference>
<gene>
    <name evidence="8" type="ORF">ISU07_11135</name>
</gene>
<dbReference type="Proteomes" id="UP000640489">
    <property type="component" value="Unassembled WGS sequence"/>
</dbReference>
<keyword evidence="3 6" id="KW-0812">Transmembrane</keyword>
<evidence type="ECO:0000256" key="2">
    <source>
        <dbReference type="ARBA" id="ARBA00022448"/>
    </source>
</evidence>
<feature type="transmembrane region" description="Helical" evidence="6">
    <location>
        <begin position="147"/>
        <end position="167"/>
    </location>
</feature>
<feature type="transmembrane region" description="Helical" evidence="6">
    <location>
        <begin position="173"/>
        <end position="191"/>
    </location>
</feature>
<dbReference type="PROSITE" id="PS50850">
    <property type="entry name" value="MFS"/>
    <property type="match status" value="1"/>
</dbReference>